<gene>
    <name evidence="4" type="ordered locus">cce_1924</name>
</gene>
<protein>
    <recommendedName>
        <fullName evidence="3">G domain-containing protein</fullName>
    </recommendedName>
</protein>
<feature type="coiled-coil region" evidence="1">
    <location>
        <begin position="201"/>
        <end position="228"/>
    </location>
</feature>
<dbReference type="InterPro" id="IPR029024">
    <property type="entry name" value="TerB-like"/>
</dbReference>
<dbReference type="STRING" id="43989.cce_1924"/>
<name>B1X0I5_CROS5</name>
<sequence length="803" mass="92922">MFELINGNAQKLDYSFLLLTHLMCADQQIHNKEWQYLKQVENTLMVSVFTKEEQDKIITQDETMLSVETVAQKIAKTEYDSLIKQLVQFAHIDDFYAPSERKMIETIRKMWGLSQRQVKYLELNQSLQKMTPLAPIKHSKKKINLGDDYTKALKQCAKVANQDFSLTKKYLKETKIILEVLEKTIIRQLDYHKNHNSQFKNETYKDILKQLEATQQSLNTEINKQIDQAIDSLHAKERSLKYFTIAFMGRTKAGKSTLHAVMTGEGWEAIGVGKQRTTRLNRVYELSDIRIIDTPGIGAPGGKSDEEIAQSVIDEADVICYVVTNDSIQETEFEFLKQLKEKSKPLIVLLNLKDNVKDSRRLQRFLKNPDKLFKKEGNDGIAGHISRIRRYAKEHYSNDYFPIIPVMLLAAQISKEIEDKQQAEQLFKASRIDDFFTAIRESIIDYGSIRRSQTLLGSTVGNIEQPNQWIKKELESYQNLTNTLKDQSVNVQKNIKQAQKDSRLLLKQRIDETFETAIQTIPSFAEDYWNADADTLQREWARKMNQIKLDKRVENSYKEAGQQFNEVVKDILDEVEQELILMSNLNGHKFKFSQQDSNDFWRMALKFGGGLLAVGAGLVALFFPPFAVILGGVAFGGGILNALGGFMKSKSEKRKKAVNNISDNLRSQLKEQQEETVEKMCNEFDTNCLKLKQTINTYFKNYFEIFKELYECFILRNKDLFENCDSLNCAYSKRIIDYSRQKYEPLTENNINKIIVKVDRKFGDEIKIQTQHFLNLKVNQSQLEQILQEKISIIDLQGKSLLK</sequence>
<dbReference type="HOGENOM" id="CLU_018137_0_0_3"/>
<feature type="domain" description="G" evidence="3">
    <location>
        <begin position="244"/>
        <end position="351"/>
    </location>
</feature>
<organism evidence="4 5">
    <name type="scientific">Crocosphaera subtropica (strain ATCC 51142 / BH68)</name>
    <name type="common">Cyanothece sp. (strain ATCC 51142)</name>
    <dbReference type="NCBI Taxonomy" id="43989"/>
    <lineage>
        <taxon>Bacteria</taxon>
        <taxon>Bacillati</taxon>
        <taxon>Cyanobacteriota</taxon>
        <taxon>Cyanophyceae</taxon>
        <taxon>Oscillatoriophycideae</taxon>
        <taxon>Chroococcales</taxon>
        <taxon>Aphanothecaceae</taxon>
        <taxon>Crocosphaera</taxon>
        <taxon>Crocosphaera subtropica</taxon>
    </lineage>
</organism>
<dbReference type="AlphaFoldDB" id="B1X0I5"/>
<evidence type="ECO:0000256" key="2">
    <source>
        <dbReference type="SAM" id="Phobius"/>
    </source>
</evidence>
<dbReference type="SUPFAM" id="SSF52540">
    <property type="entry name" value="P-loop containing nucleoside triphosphate hydrolases"/>
    <property type="match status" value="1"/>
</dbReference>
<keyword evidence="1" id="KW-0175">Coiled coil</keyword>
<evidence type="ECO:0000259" key="3">
    <source>
        <dbReference type="Pfam" id="PF01926"/>
    </source>
</evidence>
<proteinExistence type="predicted"/>
<dbReference type="GO" id="GO:0005737">
    <property type="term" value="C:cytoplasm"/>
    <property type="evidence" value="ECO:0007669"/>
    <property type="project" value="TreeGrafter"/>
</dbReference>
<feature type="transmembrane region" description="Helical" evidence="2">
    <location>
        <begin position="629"/>
        <end position="647"/>
    </location>
</feature>
<dbReference type="KEGG" id="cyt:cce_1924"/>
<dbReference type="SUPFAM" id="SSF158682">
    <property type="entry name" value="TerB-like"/>
    <property type="match status" value="1"/>
</dbReference>
<dbReference type="Pfam" id="PF01926">
    <property type="entry name" value="MMR_HSR1"/>
    <property type="match status" value="1"/>
</dbReference>
<dbReference type="eggNOG" id="COG1076">
    <property type="taxonomic scope" value="Bacteria"/>
</dbReference>
<dbReference type="Gene3D" id="3.40.50.300">
    <property type="entry name" value="P-loop containing nucleotide triphosphate hydrolases"/>
    <property type="match status" value="1"/>
</dbReference>
<keyword evidence="5" id="KW-1185">Reference proteome</keyword>
<dbReference type="InterPro" id="IPR027417">
    <property type="entry name" value="P-loop_NTPase"/>
</dbReference>
<dbReference type="InterPro" id="IPR006073">
    <property type="entry name" value="GTP-bd"/>
</dbReference>
<keyword evidence="2" id="KW-0472">Membrane</keyword>
<evidence type="ECO:0000313" key="5">
    <source>
        <dbReference type="Proteomes" id="UP000001203"/>
    </source>
</evidence>
<reference evidence="4 5" key="1">
    <citation type="journal article" date="2008" name="Proc. Natl. Acad. Sci. U.S.A.">
        <title>The genome of Cyanothece 51142, a unicellular diazotrophic cyanobacterium important in the marine nitrogen cycle.</title>
        <authorList>
            <person name="Welsh E.A."/>
            <person name="Liberton M."/>
            <person name="Stoeckel J."/>
            <person name="Loh T."/>
            <person name="Elvitigala T."/>
            <person name="Wang C."/>
            <person name="Wollam A."/>
            <person name="Fulton R.S."/>
            <person name="Clifton S.W."/>
            <person name="Jacobs J.M."/>
            <person name="Aurora R."/>
            <person name="Ghosh B.K."/>
            <person name="Sherman L.A."/>
            <person name="Smith R.D."/>
            <person name="Wilson R.K."/>
            <person name="Pakrasi H.B."/>
        </authorList>
    </citation>
    <scope>NUCLEOTIDE SEQUENCE [LARGE SCALE GENOMIC DNA]</scope>
    <source>
        <strain evidence="5">ATCC 51142 / BH68</strain>
    </source>
</reference>
<dbReference type="EMBL" id="CP000806">
    <property type="protein sequence ID" value="ACB51274.1"/>
    <property type="molecule type" value="Genomic_DNA"/>
</dbReference>
<dbReference type="GO" id="GO:0005525">
    <property type="term" value="F:GTP binding"/>
    <property type="evidence" value="ECO:0007669"/>
    <property type="project" value="InterPro"/>
</dbReference>
<dbReference type="RefSeq" id="WP_009545731.1">
    <property type="nucleotide sequence ID" value="NC_010546.1"/>
</dbReference>
<dbReference type="PANTHER" id="PTHR42714">
    <property type="entry name" value="TRNA MODIFICATION GTPASE GTPBP3"/>
    <property type="match status" value="1"/>
</dbReference>
<dbReference type="Proteomes" id="UP000001203">
    <property type="component" value="Chromosome circular"/>
</dbReference>
<dbReference type="eggNOG" id="COG0370">
    <property type="taxonomic scope" value="Bacteria"/>
</dbReference>
<dbReference type="GO" id="GO:0002098">
    <property type="term" value="P:tRNA wobble uridine modification"/>
    <property type="evidence" value="ECO:0007669"/>
    <property type="project" value="TreeGrafter"/>
</dbReference>
<evidence type="ECO:0000313" key="4">
    <source>
        <dbReference type="EMBL" id="ACB51274.1"/>
    </source>
</evidence>
<dbReference type="GO" id="GO:0030488">
    <property type="term" value="P:tRNA methylation"/>
    <property type="evidence" value="ECO:0007669"/>
    <property type="project" value="TreeGrafter"/>
</dbReference>
<evidence type="ECO:0000256" key="1">
    <source>
        <dbReference type="SAM" id="Coils"/>
    </source>
</evidence>
<keyword evidence="2" id="KW-0812">Transmembrane</keyword>
<dbReference type="OrthoDB" id="434560at2"/>
<accession>B1X0I5</accession>
<keyword evidence="2" id="KW-1133">Transmembrane helix</keyword>
<dbReference type="Gene3D" id="1.10.3680.10">
    <property type="entry name" value="TerB-like"/>
    <property type="match status" value="1"/>
</dbReference>
<dbReference type="PANTHER" id="PTHR42714:SF6">
    <property type="entry name" value="TRANSLATION INITIATION FACTOR IF-2"/>
    <property type="match status" value="1"/>
</dbReference>